<accession>Q3L940</accession>
<gene>
    <name evidence="1" type="ordered locus">RER_pREC1-00320</name>
</gene>
<dbReference type="PATRIC" id="fig|234621.6.peg.34"/>
<name>Q3L940_RHOE4</name>
<dbReference type="HOGENOM" id="CLU_1702862_0_0_11"/>
<reference evidence="2" key="1">
    <citation type="submission" date="2005-03" db="EMBL/GenBank/DDBJ databases">
        <title>Comparison of the complete genome sequences of Rhodococcus erythropolis PR4 and Rhodococcus opacus B4.</title>
        <authorList>
            <person name="Takarada H."/>
            <person name="Sekine M."/>
            <person name="Hosoyama A."/>
            <person name="Yamada R."/>
            <person name="Fujisawa T."/>
            <person name="Omata S."/>
            <person name="Shimizu A."/>
            <person name="Tsukatani N."/>
            <person name="Tanikawa S."/>
            <person name="Fujita N."/>
            <person name="Harayama S."/>
        </authorList>
    </citation>
    <scope>NUCLEOTIDE SEQUENCE [LARGE SCALE GENOMIC DNA]</scope>
    <source>
        <strain evidence="2">PR4 / NBRC 100887</strain>
        <plasmid evidence="2">pREC1</plasmid>
    </source>
</reference>
<protein>
    <submittedName>
        <fullName evidence="1">Uncharacterized protein</fullName>
    </submittedName>
</protein>
<proteinExistence type="predicted"/>
<dbReference type="EMBL" id="AP008932">
    <property type="protein sequence ID" value="BAE46273.1"/>
    <property type="molecule type" value="Genomic_DNA"/>
</dbReference>
<evidence type="ECO:0000313" key="2">
    <source>
        <dbReference type="Proteomes" id="UP000002204"/>
    </source>
</evidence>
<dbReference type="RefSeq" id="WP_011331177.1">
    <property type="nucleotide sequence ID" value="NC_007486.1"/>
</dbReference>
<organism evidence="1 2">
    <name type="scientific">Rhodococcus erythropolis (strain PR4 / NBRC 100887)</name>
    <dbReference type="NCBI Taxonomy" id="234621"/>
    <lineage>
        <taxon>Bacteria</taxon>
        <taxon>Bacillati</taxon>
        <taxon>Actinomycetota</taxon>
        <taxon>Actinomycetes</taxon>
        <taxon>Mycobacteriales</taxon>
        <taxon>Nocardiaceae</taxon>
        <taxon>Rhodococcus</taxon>
        <taxon>Rhodococcus erythropolis group</taxon>
    </lineage>
</organism>
<reference evidence="1 2" key="2">
    <citation type="journal article" date="2006" name="Environ. Microbiol.">
        <title>Sequence analysis of three plasmids harboured in Rhodococcus erythropolis strain PR4.</title>
        <authorList>
            <person name="Sekine M."/>
            <person name="Tanikawa S."/>
            <person name="Omata S."/>
            <person name="Saito M."/>
            <person name="Fujisawa T."/>
            <person name="Tsukatani N."/>
            <person name="Tajima T."/>
            <person name="Sekigawa T."/>
            <person name="Kosugi H."/>
            <person name="Matsuo Y."/>
            <person name="Nishiko R."/>
            <person name="Imamura K."/>
            <person name="Ito M."/>
            <person name="Narita H."/>
            <person name="Tago S."/>
            <person name="Fujita N."/>
            <person name="Harayama S."/>
        </authorList>
    </citation>
    <scope>NUCLEOTIDE SEQUENCE [LARGE SCALE GENOMIC DNA]</scope>
    <source>
        <strain evidence="2">PR4 / NBRC 100887</strain>
        <plasmid evidence="1 2">pREC1</plasmid>
    </source>
</reference>
<keyword evidence="1" id="KW-0614">Plasmid</keyword>
<geneLocation type="plasmid" evidence="1 2">
    <name>pREC1</name>
</geneLocation>
<dbReference type="KEGG" id="rer:RER_pREC1-00320"/>
<dbReference type="AlphaFoldDB" id="Q3L940"/>
<evidence type="ECO:0000313" key="1">
    <source>
        <dbReference type="EMBL" id="BAE46273.1"/>
    </source>
</evidence>
<dbReference type="Proteomes" id="UP000002204">
    <property type="component" value="Plasmid pREC1"/>
</dbReference>
<sequence length="154" mass="16995">MTKATSAPLLYELLGLERGQRYPTIVNARGVSPDAQLNLSGPIPWHRMPGWVEEHRYFTTPGGLAAAWDFVLAAGYQPSAAVDLYQSESAAVSFAVVDFKGTGSLRDPMPREMFLEALDLLTGNPEWVKFSAEDDPYQAFLSPTKHGWDCFLDA</sequence>